<dbReference type="KEGG" id="vau:VANGNB10_67p007"/>
<proteinExistence type="predicted"/>
<keyword evidence="5" id="KW-1185">Reference proteome</keyword>
<accession>A0A7U5W5W2</accession>
<evidence type="ECO:0000313" key="3">
    <source>
        <dbReference type="EMBL" id="MBF4437177.1"/>
    </source>
</evidence>
<evidence type="ECO:0000313" key="1">
    <source>
        <dbReference type="EMBL" id="MBF4274115.1"/>
    </source>
</evidence>
<organism evidence="1 4">
    <name type="scientific">Vibrio anguillarum</name>
    <name type="common">Listonella anguillarum</name>
    <dbReference type="NCBI Taxonomy" id="55601"/>
    <lineage>
        <taxon>Bacteria</taxon>
        <taxon>Pseudomonadati</taxon>
        <taxon>Pseudomonadota</taxon>
        <taxon>Gammaproteobacteria</taxon>
        <taxon>Vibrionales</taxon>
        <taxon>Vibrionaceae</taxon>
        <taxon>Vibrio</taxon>
    </lineage>
</organism>
<reference evidence="4 5" key="1">
    <citation type="journal article" date="2021" name="PeerJ">
        <title>Analysis of 44 Vibrio anguillarum genomes reveals high genetic diversity.</title>
        <authorList>
            <person name="Hansen M.J."/>
            <person name="Dalsgaard I."/>
        </authorList>
    </citation>
    <scope>NUCLEOTIDE SEQUENCE [LARGE SCALE GENOMIC DNA]</scope>
    <source>
        <strain evidence="2 5">040915-1/1B</strain>
        <strain evidence="1 4">17-16730-2A</strain>
        <strain evidence="3">850617-1/1</strain>
    </source>
</reference>
<dbReference type="Proteomes" id="UP000786185">
    <property type="component" value="Unassembled WGS sequence"/>
</dbReference>
<comment type="caution">
    <text evidence="1">The sequence shown here is derived from an EMBL/GenBank/DDBJ whole genome shotgun (WGS) entry which is preliminary data.</text>
</comment>
<evidence type="ECO:0000313" key="4">
    <source>
        <dbReference type="Proteomes" id="UP000722957"/>
    </source>
</evidence>
<dbReference type="EMBL" id="RDOM01000094">
    <property type="protein sequence ID" value="MBF4274115.1"/>
    <property type="molecule type" value="Genomic_DNA"/>
</dbReference>
<evidence type="ECO:0000313" key="5">
    <source>
        <dbReference type="Proteomes" id="UP000726136"/>
    </source>
</evidence>
<sequence>MSCTYVPESFKNNLRAALNALGNSTHKFHCAHTLQEFLRSMDPRTLKHWDQYGYVCDGVDALMRLFEVANYRAFRLRYKDNYELSGFQSFKHRFASRPTNYSLELDYALIVRTLKAVNYLIYHCQEDGQVKCEDRKMFEHFENLRAALTKMMIKNSPEYQAAQWGEFYDLDWHQRY</sequence>
<name>A0A7U5W5W2_VIBAN</name>
<gene>
    <name evidence="1" type="ORF">EAY07_19255</name>
    <name evidence="2" type="ORF">EAY46_21495</name>
    <name evidence="3" type="ORF">ERJ77_22370</name>
</gene>
<evidence type="ECO:0000313" key="2">
    <source>
        <dbReference type="EMBL" id="MBF4375580.1"/>
    </source>
</evidence>
<dbReference type="EMBL" id="RDPI01000217">
    <property type="protein sequence ID" value="MBF4375580.1"/>
    <property type="molecule type" value="Genomic_DNA"/>
</dbReference>
<dbReference type="AlphaFoldDB" id="A0A7U5W5W2"/>
<dbReference type="RefSeq" id="WP_011154669.1">
    <property type="nucleotide sequence ID" value="NZ_CP016256.1"/>
</dbReference>
<dbReference type="EMBL" id="SCLC01000699">
    <property type="protein sequence ID" value="MBF4437177.1"/>
    <property type="molecule type" value="Genomic_DNA"/>
</dbReference>
<dbReference type="Proteomes" id="UP000722957">
    <property type="component" value="Unassembled WGS sequence"/>
</dbReference>
<protein>
    <submittedName>
        <fullName evidence="1">Uncharacterized protein</fullName>
    </submittedName>
</protein>
<dbReference type="Proteomes" id="UP000726136">
    <property type="component" value="Unassembled WGS sequence"/>
</dbReference>